<name>A0ABY4HLJ0_9FLAO</name>
<evidence type="ECO:0000313" key="2">
    <source>
        <dbReference type="Proteomes" id="UP000830454"/>
    </source>
</evidence>
<keyword evidence="2" id="KW-1185">Reference proteome</keyword>
<reference evidence="1" key="1">
    <citation type="submission" date="2021-12" db="EMBL/GenBank/DDBJ databases">
        <authorList>
            <person name="Cha I.-T."/>
            <person name="Lee K.-E."/>
            <person name="Park S.-J."/>
        </authorList>
    </citation>
    <scope>NUCLEOTIDE SEQUENCE</scope>
    <source>
        <strain evidence="1">YSM-43</strain>
    </source>
</reference>
<gene>
    <name evidence="1" type="ORF">LXD69_17085</name>
</gene>
<protein>
    <recommendedName>
        <fullName evidence="3">GIY-YIG domain-containing protein</fullName>
    </recommendedName>
</protein>
<organism evidence="1 2">
    <name type="scientific">Flavobacterium sediminilitoris</name>
    <dbReference type="NCBI Taxonomy" id="2024526"/>
    <lineage>
        <taxon>Bacteria</taxon>
        <taxon>Pseudomonadati</taxon>
        <taxon>Bacteroidota</taxon>
        <taxon>Flavobacteriia</taxon>
        <taxon>Flavobacteriales</taxon>
        <taxon>Flavobacteriaceae</taxon>
        <taxon>Flavobacterium</taxon>
    </lineage>
</organism>
<evidence type="ECO:0000313" key="1">
    <source>
        <dbReference type="EMBL" id="UOX33735.1"/>
    </source>
</evidence>
<evidence type="ECO:0008006" key="3">
    <source>
        <dbReference type="Google" id="ProtNLM"/>
    </source>
</evidence>
<dbReference type="RefSeq" id="WP_246916264.1">
    <property type="nucleotide sequence ID" value="NZ_CP090145.1"/>
</dbReference>
<proteinExistence type="predicted"/>
<sequence>MQYNKYNFHKYTFCVFQEVENNIVEKLNLSYKSKSGSAYYFTAEGVYRVSNHWGRAANCRWRLHSKNKTVNQIKRIGYANWTDFYPNNEHEKLYYIEVNWETKEVHFQHKENPNYNDKYILRNAAITAKRIQTIREILLEENWAKYLIFESIEDLRKEIVNQLIQTEDTFIKIKQNYS</sequence>
<reference evidence="1" key="2">
    <citation type="submission" date="2022-04" db="EMBL/GenBank/DDBJ databases">
        <title>Complete Genome Sequence of Flavobacterium sediminilitoris YSM-43, Isolated from a Tidal Sediment.</title>
        <authorList>
            <person name="Lee P.A."/>
        </authorList>
    </citation>
    <scope>NUCLEOTIDE SEQUENCE</scope>
    <source>
        <strain evidence="1">YSM-43</strain>
    </source>
</reference>
<dbReference type="Proteomes" id="UP000830454">
    <property type="component" value="Chromosome"/>
</dbReference>
<dbReference type="EMBL" id="CP090145">
    <property type="protein sequence ID" value="UOX33735.1"/>
    <property type="molecule type" value="Genomic_DNA"/>
</dbReference>
<accession>A0ABY4HLJ0</accession>